<dbReference type="GO" id="GO:0009337">
    <property type="term" value="C:sulfite reductase complex (NADPH)"/>
    <property type="evidence" value="ECO:0007669"/>
    <property type="project" value="TreeGrafter"/>
</dbReference>
<dbReference type="GO" id="GO:0000103">
    <property type="term" value="P:sulfate assimilation"/>
    <property type="evidence" value="ECO:0007669"/>
    <property type="project" value="TreeGrafter"/>
</dbReference>
<dbReference type="SUPFAM" id="SSF55124">
    <property type="entry name" value="Nitrite/Sulfite reductase N-terminal domain-like"/>
    <property type="match status" value="1"/>
</dbReference>
<feature type="domain" description="4Fe-4S ferredoxin-type" evidence="8">
    <location>
        <begin position="186"/>
        <end position="215"/>
    </location>
</feature>
<dbReference type="GO" id="GO:0016002">
    <property type="term" value="F:sulfite reductase activity"/>
    <property type="evidence" value="ECO:0007669"/>
    <property type="project" value="TreeGrafter"/>
</dbReference>
<dbReference type="InterPro" id="IPR005117">
    <property type="entry name" value="NiRdtase/SiRdtase_haem-b_fer"/>
</dbReference>
<dbReference type="PANTHER" id="PTHR11493">
    <property type="entry name" value="SULFITE REDUCTASE [NADPH] SUBUNIT BETA-RELATED"/>
    <property type="match status" value="1"/>
</dbReference>
<dbReference type="AlphaFoldDB" id="A0A284VRV7"/>
<evidence type="ECO:0000256" key="4">
    <source>
        <dbReference type="ARBA" id="ARBA00022723"/>
    </source>
</evidence>
<evidence type="ECO:0000256" key="3">
    <source>
        <dbReference type="ARBA" id="ARBA00022617"/>
    </source>
</evidence>
<dbReference type="InterPro" id="IPR017900">
    <property type="entry name" value="4Fe4S_Fe_S_CS"/>
</dbReference>
<evidence type="ECO:0000256" key="7">
    <source>
        <dbReference type="ARBA" id="ARBA00023014"/>
    </source>
</evidence>
<dbReference type="InterPro" id="IPR045854">
    <property type="entry name" value="NO2/SO3_Rdtase_4Fe4S_sf"/>
</dbReference>
<dbReference type="Proteomes" id="UP000218615">
    <property type="component" value="Unassembled WGS sequence"/>
</dbReference>
<name>A0A284VRV7_9EURY</name>
<dbReference type="GO" id="GO:0050311">
    <property type="term" value="F:sulfite reductase (ferredoxin) activity"/>
    <property type="evidence" value="ECO:0007669"/>
    <property type="project" value="TreeGrafter"/>
</dbReference>
<dbReference type="PROSITE" id="PS51379">
    <property type="entry name" value="4FE4S_FER_2"/>
    <property type="match status" value="2"/>
</dbReference>
<keyword evidence="3" id="KW-0349">Heme</keyword>
<keyword evidence="10" id="KW-1185">Reference proteome</keyword>
<dbReference type="InterPro" id="IPR006066">
    <property type="entry name" value="NO2/SO3_Rdtase_FeS/sirohaem_BS"/>
</dbReference>
<dbReference type="EC" id="1.8.1.-" evidence="9"/>
<dbReference type="Gene3D" id="3.30.413.10">
    <property type="entry name" value="Sulfite Reductase Hemoprotein, domain 1"/>
    <property type="match status" value="1"/>
</dbReference>
<feature type="domain" description="4Fe-4S ferredoxin-type" evidence="8">
    <location>
        <begin position="155"/>
        <end position="184"/>
    </location>
</feature>
<keyword evidence="6" id="KW-0408">Iron</keyword>
<dbReference type="Pfam" id="PF01077">
    <property type="entry name" value="NIR_SIR"/>
    <property type="match status" value="1"/>
</dbReference>
<dbReference type="PROSITE" id="PS00198">
    <property type="entry name" value="4FE4S_FER_1"/>
    <property type="match status" value="1"/>
</dbReference>
<dbReference type="PROSITE" id="PS00365">
    <property type="entry name" value="NIR_SIR"/>
    <property type="match status" value="1"/>
</dbReference>
<evidence type="ECO:0000256" key="2">
    <source>
        <dbReference type="ARBA" id="ARBA00022485"/>
    </source>
</evidence>
<dbReference type="InterPro" id="IPR006067">
    <property type="entry name" value="NO2/SO3_Rdtase_4Fe4S_dom"/>
</dbReference>
<sequence>MVDFNTLKSGGLIKQRQKDLFTVRLRCPGGRVPLSKLEKILEVAKKYAGDYVHLSVRQSIELPYVNFHDFKKLNEELLESDQKIASCGRRIRVPTACSGCEYNPNGIMDTQKMAELVNEKFFAHPMPHKFKISFSGCPIDCARTSENDLGFQGAVKPKWVDELCIGCRICASACKEGAIESSPDNGKPIFHPQKCLYCGDCIRSCPTDSWQEERKGWIIRVGGKHGRHPVLGHKIAEFVSDEDIPEFIETIIKWYEKAGKECGNMRIGDVLGIPEQWADFISDLRIKFDGKLLPNPKPPNKNEIHFE</sequence>
<dbReference type="Pfam" id="PF03460">
    <property type="entry name" value="NIR_SIR_ferr"/>
    <property type="match status" value="1"/>
</dbReference>
<evidence type="ECO:0000256" key="5">
    <source>
        <dbReference type="ARBA" id="ARBA00023002"/>
    </source>
</evidence>
<dbReference type="GO" id="GO:0020037">
    <property type="term" value="F:heme binding"/>
    <property type="evidence" value="ECO:0007669"/>
    <property type="project" value="InterPro"/>
</dbReference>
<dbReference type="InterPro" id="IPR017896">
    <property type="entry name" value="4Fe4S_Fe-S-bd"/>
</dbReference>
<proteinExistence type="inferred from homology"/>
<dbReference type="GO" id="GO:0051539">
    <property type="term" value="F:4 iron, 4 sulfur cluster binding"/>
    <property type="evidence" value="ECO:0007669"/>
    <property type="project" value="UniProtKB-KW"/>
</dbReference>
<evidence type="ECO:0000313" key="9">
    <source>
        <dbReference type="EMBL" id="SNQ62021.1"/>
    </source>
</evidence>
<comment type="similarity">
    <text evidence="1">Belongs to the nitrite and sulfite reductase 4Fe-4S domain family.</text>
</comment>
<accession>A0A284VRV7</accession>
<evidence type="ECO:0000313" key="10">
    <source>
        <dbReference type="Proteomes" id="UP000218615"/>
    </source>
</evidence>
<dbReference type="SUPFAM" id="SSF54862">
    <property type="entry name" value="4Fe-4S ferredoxins"/>
    <property type="match status" value="1"/>
</dbReference>
<keyword evidence="7" id="KW-0411">Iron-sulfur</keyword>
<dbReference type="InterPro" id="IPR036136">
    <property type="entry name" value="Nit/Sulf_reduc_fer-like_dom_sf"/>
</dbReference>
<dbReference type="InterPro" id="IPR045169">
    <property type="entry name" value="NO2/SO3_Rdtase_4Fe4S_prot"/>
</dbReference>
<dbReference type="EMBL" id="FZMP01000203">
    <property type="protein sequence ID" value="SNQ62021.1"/>
    <property type="molecule type" value="Genomic_DNA"/>
</dbReference>
<keyword evidence="5 9" id="KW-0560">Oxidoreductase</keyword>
<dbReference type="SUPFAM" id="SSF56014">
    <property type="entry name" value="Nitrite and sulphite reductase 4Fe-4S domain-like"/>
    <property type="match status" value="1"/>
</dbReference>
<dbReference type="GO" id="GO:0046872">
    <property type="term" value="F:metal ion binding"/>
    <property type="evidence" value="ECO:0007669"/>
    <property type="project" value="UniProtKB-KW"/>
</dbReference>
<dbReference type="Pfam" id="PF00037">
    <property type="entry name" value="Fer4"/>
    <property type="match status" value="2"/>
</dbReference>
<protein>
    <submittedName>
        <fullName evidence="9">Similar to anaerobic sulfite reductase subunit C</fullName>
        <ecNumber evidence="9">1.8.1.-</ecNumber>
    </submittedName>
</protein>
<reference evidence="10" key="1">
    <citation type="submission" date="2017-06" db="EMBL/GenBank/DDBJ databases">
        <authorList>
            <person name="Cremers G."/>
        </authorList>
    </citation>
    <scope>NUCLEOTIDE SEQUENCE [LARGE SCALE GENOMIC DNA]</scope>
</reference>
<dbReference type="RefSeq" id="WP_096206641.1">
    <property type="nucleotide sequence ID" value="NZ_FZMP01000203.1"/>
</dbReference>
<dbReference type="Gene3D" id="3.30.70.20">
    <property type="match status" value="1"/>
</dbReference>
<keyword evidence="4" id="KW-0479">Metal-binding</keyword>
<keyword evidence="2" id="KW-0004">4Fe-4S</keyword>
<gene>
    <name evidence="9" type="primary">asrC</name>
    <name evidence="9" type="ORF">MNV_560067</name>
</gene>
<evidence type="ECO:0000256" key="1">
    <source>
        <dbReference type="ARBA" id="ARBA00010429"/>
    </source>
</evidence>
<dbReference type="PANTHER" id="PTHR11493:SF54">
    <property type="entry name" value="ANAEROBIC SULFITE REDUCTASE SUBUNIT C"/>
    <property type="match status" value="1"/>
</dbReference>
<organism evidence="9 10">
    <name type="scientific">Candidatus Methanoperedens nitratireducens</name>
    <dbReference type="NCBI Taxonomy" id="1392998"/>
    <lineage>
        <taxon>Archaea</taxon>
        <taxon>Methanobacteriati</taxon>
        <taxon>Methanobacteriota</taxon>
        <taxon>Stenosarchaea group</taxon>
        <taxon>Methanomicrobia</taxon>
        <taxon>Methanosarcinales</taxon>
        <taxon>ANME-2 cluster</taxon>
        <taxon>Candidatus Methanoperedentaceae</taxon>
        <taxon>Candidatus Methanoperedens</taxon>
    </lineage>
</organism>
<evidence type="ECO:0000256" key="6">
    <source>
        <dbReference type="ARBA" id="ARBA00023004"/>
    </source>
</evidence>
<evidence type="ECO:0000259" key="8">
    <source>
        <dbReference type="PROSITE" id="PS51379"/>
    </source>
</evidence>